<evidence type="ECO:0000313" key="3">
    <source>
        <dbReference type="Proteomes" id="UP000001218"/>
    </source>
</evidence>
<name>K5ZKE5_9BACT</name>
<organism evidence="2 3">
    <name type="scientific">Parabacteroides johnsonii CL02T12C29</name>
    <dbReference type="NCBI Taxonomy" id="999419"/>
    <lineage>
        <taxon>Bacteria</taxon>
        <taxon>Pseudomonadati</taxon>
        <taxon>Bacteroidota</taxon>
        <taxon>Bacteroidia</taxon>
        <taxon>Bacteroidales</taxon>
        <taxon>Tannerellaceae</taxon>
        <taxon>Parabacteroides</taxon>
    </lineage>
</organism>
<dbReference type="CDD" id="cd04301">
    <property type="entry name" value="NAT_SF"/>
    <property type="match status" value="2"/>
</dbReference>
<dbReference type="PROSITE" id="PS51186">
    <property type="entry name" value="GNAT"/>
    <property type="match status" value="2"/>
</dbReference>
<proteinExistence type="predicted"/>
<reference evidence="2 3" key="1">
    <citation type="submission" date="2012-02" db="EMBL/GenBank/DDBJ databases">
        <title>The Genome Sequence of Parabacteroides johnsonii CL02T12C29.</title>
        <authorList>
            <consortium name="The Broad Institute Genome Sequencing Platform"/>
            <person name="Earl A."/>
            <person name="Ward D."/>
            <person name="Feldgarden M."/>
            <person name="Gevers D."/>
            <person name="Zitomersky N.L."/>
            <person name="Coyne M.J."/>
            <person name="Comstock L.E."/>
            <person name="Young S.K."/>
            <person name="Zeng Q."/>
            <person name="Gargeya S."/>
            <person name="Fitzgerald M."/>
            <person name="Haas B."/>
            <person name="Abouelleil A."/>
            <person name="Alvarado L."/>
            <person name="Arachchi H.M."/>
            <person name="Berlin A."/>
            <person name="Chapman S.B."/>
            <person name="Gearin G."/>
            <person name="Goldberg J."/>
            <person name="Griggs A."/>
            <person name="Gujja S."/>
            <person name="Hansen M."/>
            <person name="Heiman D."/>
            <person name="Howarth C."/>
            <person name="Larimer J."/>
            <person name="Lui A."/>
            <person name="MacDonald P.J.P."/>
            <person name="McCowen C."/>
            <person name="Montmayeur A."/>
            <person name="Murphy C."/>
            <person name="Neiman D."/>
            <person name="Pearson M."/>
            <person name="Priest M."/>
            <person name="Roberts A."/>
            <person name="Saif S."/>
            <person name="Shea T."/>
            <person name="Sisk P."/>
            <person name="Stolte C."/>
            <person name="Sykes S."/>
            <person name="Wortman J."/>
            <person name="Nusbaum C."/>
            <person name="Birren B."/>
        </authorList>
    </citation>
    <scope>NUCLEOTIDE SEQUENCE [LARGE SCALE GENOMIC DNA]</scope>
    <source>
        <strain evidence="2 3">CL02T12C29</strain>
    </source>
</reference>
<sequence length="309" mass="35581">MQILLKDISMIRKLAKEEYNNAADLSYKVCMECGISDFTQEGIETFKSFIYDTSLMNELDLYGAFDNNLLIGVIGLNRKRQHISLFFILPKYHRKGIGKSLFNHMMNDCDFTKITVNSSTYGEAFYKHVGFKKIKEGSFNQGIMSIPMIKECMKTDFTTRTAELSDASELRDLFRETVLTINKRDYSQAEVEDWASCGNDLSRIKEMIRTHYFIVATNRQAQIVGFSSITTQGYLHSMFVHKDFQGKGIATMLLNEIEQHATATGIKRITSEVSLTARPFFEKRGYIVEKEQKRKANQLSLTNFWMAKE</sequence>
<accession>K5ZKE5</accession>
<dbReference type="PATRIC" id="fig|999419.3.peg.1297"/>
<dbReference type="Pfam" id="PF13673">
    <property type="entry name" value="Acetyltransf_10"/>
    <property type="match status" value="2"/>
</dbReference>
<dbReference type="SUPFAM" id="SSF55729">
    <property type="entry name" value="Acyl-CoA N-acyltransferases (Nat)"/>
    <property type="match status" value="1"/>
</dbReference>
<dbReference type="InterPro" id="IPR052564">
    <property type="entry name" value="N-acetyltrans/Recomb-assoc"/>
</dbReference>
<dbReference type="InterPro" id="IPR000182">
    <property type="entry name" value="GNAT_dom"/>
</dbReference>
<feature type="domain" description="N-acetyltransferase" evidence="1">
    <location>
        <begin position="157"/>
        <end position="309"/>
    </location>
</feature>
<dbReference type="InterPro" id="IPR016181">
    <property type="entry name" value="Acyl_CoA_acyltransferase"/>
</dbReference>
<dbReference type="PANTHER" id="PTHR43451:SF1">
    <property type="entry name" value="ACETYLTRANSFERASE"/>
    <property type="match status" value="1"/>
</dbReference>
<gene>
    <name evidence="2" type="ORF">HMPREF1077_01270</name>
</gene>
<dbReference type="GO" id="GO:0016747">
    <property type="term" value="F:acyltransferase activity, transferring groups other than amino-acyl groups"/>
    <property type="evidence" value="ECO:0007669"/>
    <property type="project" value="InterPro"/>
</dbReference>
<dbReference type="Proteomes" id="UP000001218">
    <property type="component" value="Unassembled WGS sequence"/>
</dbReference>
<dbReference type="eggNOG" id="COG0456">
    <property type="taxonomic scope" value="Bacteria"/>
</dbReference>
<dbReference type="EMBL" id="AGZP01000012">
    <property type="protein sequence ID" value="EKN11961.1"/>
    <property type="molecule type" value="Genomic_DNA"/>
</dbReference>
<evidence type="ECO:0000259" key="1">
    <source>
        <dbReference type="PROSITE" id="PS51186"/>
    </source>
</evidence>
<dbReference type="AlphaFoldDB" id="K5ZKE5"/>
<protein>
    <recommendedName>
        <fullName evidence="1">N-acetyltransferase domain-containing protein</fullName>
    </recommendedName>
</protein>
<dbReference type="HOGENOM" id="CLU_972689_0_0_10"/>
<evidence type="ECO:0000313" key="2">
    <source>
        <dbReference type="EMBL" id="EKN11961.1"/>
    </source>
</evidence>
<comment type="caution">
    <text evidence="2">The sequence shown here is derived from an EMBL/GenBank/DDBJ whole genome shotgun (WGS) entry which is preliminary data.</text>
</comment>
<dbReference type="Gene3D" id="3.40.630.30">
    <property type="match status" value="2"/>
</dbReference>
<feature type="domain" description="N-acetyltransferase" evidence="1">
    <location>
        <begin position="17"/>
        <end position="153"/>
    </location>
</feature>
<dbReference type="PANTHER" id="PTHR43451">
    <property type="entry name" value="ACETYLTRANSFERASE (GNAT) FAMILY PROTEIN"/>
    <property type="match status" value="1"/>
</dbReference>